<name>A0ACB5S153_9PEZI</name>
<gene>
    <name evidence="1" type="primary">g8864</name>
    <name evidence="1" type="ORF">NpPPO83_00008864</name>
</gene>
<accession>A0ACB5S153</accession>
<keyword evidence="2" id="KW-1185">Reference proteome</keyword>
<sequence>MTSGHKLLSSAHARDAPLRTIVSRHGHPSRALYHICLSFQALVSRAPHGAFLQHYAAALSKYRAEIAAAIADPGRADDADTDATLHAGLLMCTVGMLQAVPWTYHLAGLSRLLSLRAWPPSSSLASTHAAEVVALLDLPILVVGRRSPCLGLWQQLRKRQQRTPAAADSIDVVTGLPRSLIDLLAGEPAALDEAALRVGGEEEEGALLARLVAAVGAVQAGGDDVVAHDDALWPTFVAALEVARRPERRRRWAGVVAAWFERQVRLDRLNTSRLVWELLEEVRRRAVRGEFASADDVARGWGVEVVLF</sequence>
<dbReference type="Proteomes" id="UP001165186">
    <property type="component" value="Unassembled WGS sequence"/>
</dbReference>
<dbReference type="EMBL" id="BSXG01000028">
    <property type="protein sequence ID" value="GME26504.1"/>
    <property type="molecule type" value="Genomic_DNA"/>
</dbReference>
<reference evidence="1" key="1">
    <citation type="submission" date="2024-09" db="EMBL/GenBank/DDBJ databases">
        <title>Draft Genome Sequences of Neofusicoccum parvum.</title>
        <authorList>
            <person name="Ashida A."/>
            <person name="Camagna M."/>
            <person name="Tanaka A."/>
            <person name="Takemoto D."/>
        </authorList>
    </citation>
    <scope>NUCLEOTIDE SEQUENCE</scope>
    <source>
        <strain evidence="1">PPO83</strain>
    </source>
</reference>
<organism evidence="1 2">
    <name type="scientific">Neofusicoccum parvum</name>
    <dbReference type="NCBI Taxonomy" id="310453"/>
    <lineage>
        <taxon>Eukaryota</taxon>
        <taxon>Fungi</taxon>
        <taxon>Dikarya</taxon>
        <taxon>Ascomycota</taxon>
        <taxon>Pezizomycotina</taxon>
        <taxon>Dothideomycetes</taxon>
        <taxon>Dothideomycetes incertae sedis</taxon>
        <taxon>Botryosphaeriales</taxon>
        <taxon>Botryosphaeriaceae</taxon>
        <taxon>Neofusicoccum</taxon>
    </lineage>
</organism>
<comment type="caution">
    <text evidence="1">The sequence shown here is derived from an EMBL/GenBank/DDBJ whole genome shotgun (WGS) entry which is preliminary data.</text>
</comment>
<protein>
    <submittedName>
        <fullName evidence="1">C6 finger domain protein</fullName>
    </submittedName>
</protein>
<evidence type="ECO:0000313" key="2">
    <source>
        <dbReference type="Proteomes" id="UP001165186"/>
    </source>
</evidence>
<evidence type="ECO:0000313" key="1">
    <source>
        <dbReference type="EMBL" id="GME26504.1"/>
    </source>
</evidence>
<proteinExistence type="predicted"/>